<dbReference type="EMBL" id="RXIC02000020">
    <property type="protein sequence ID" value="KAB1223502.1"/>
    <property type="molecule type" value="Genomic_DNA"/>
</dbReference>
<dbReference type="Proteomes" id="UP000516437">
    <property type="component" value="Chromosome 2"/>
</dbReference>
<protein>
    <submittedName>
        <fullName evidence="1">Uncharacterized protein</fullName>
    </submittedName>
</protein>
<sequence>MEATNIALVSKLAKPSSLWATILSKKYRVKEKFWPLPAAPGFSPIWKGILATRQLLKSGFCYQIYNVKAARLIILEQITNQLLRTVRAHYHAWSSSAIQVQIPSTLTPPNCFIAQFDAALCPSASSVAAVLLDLARNVLKASNKIPPPMTPLCAEMEGALLLASELFAAESHSH</sequence>
<gene>
    <name evidence="1" type="ORF">CJ030_MR2G016870</name>
</gene>
<accession>A0A6A1WDX4</accession>
<dbReference type="OrthoDB" id="1938246at2759"/>
<keyword evidence="2" id="KW-1185">Reference proteome</keyword>
<evidence type="ECO:0000313" key="2">
    <source>
        <dbReference type="Proteomes" id="UP000516437"/>
    </source>
</evidence>
<comment type="caution">
    <text evidence="1">The sequence shown here is derived from an EMBL/GenBank/DDBJ whole genome shotgun (WGS) entry which is preliminary data.</text>
</comment>
<name>A0A6A1WDX4_9ROSI</name>
<reference evidence="1 2" key="1">
    <citation type="journal article" date="2019" name="Plant Biotechnol. J.">
        <title>The red bayberry genome and genetic basis of sex determination.</title>
        <authorList>
            <person name="Jia H.M."/>
            <person name="Jia H.J."/>
            <person name="Cai Q.L."/>
            <person name="Wang Y."/>
            <person name="Zhao H.B."/>
            <person name="Yang W.F."/>
            <person name="Wang G.Y."/>
            <person name="Li Y.H."/>
            <person name="Zhan D.L."/>
            <person name="Shen Y.T."/>
            <person name="Niu Q.F."/>
            <person name="Chang L."/>
            <person name="Qiu J."/>
            <person name="Zhao L."/>
            <person name="Xie H.B."/>
            <person name="Fu W.Y."/>
            <person name="Jin J."/>
            <person name="Li X.W."/>
            <person name="Jiao Y."/>
            <person name="Zhou C.C."/>
            <person name="Tu T."/>
            <person name="Chai C.Y."/>
            <person name="Gao J.L."/>
            <person name="Fan L.J."/>
            <person name="van de Weg E."/>
            <person name="Wang J.Y."/>
            <person name="Gao Z.S."/>
        </authorList>
    </citation>
    <scope>NUCLEOTIDE SEQUENCE [LARGE SCALE GENOMIC DNA]</scope>
    <source>
        <tissue evidence="1">Leaves</tissue>
    </source>
</reference>
<dbReference type="AlphaFoldDB" id="A0A6A1WDX4"/>
<organism evidence="1 2">
    <name type="scientific">Morella rubra</name>
    <name type="common">Chinese bayberry</name>
    <dbReference type="NCBI Taxonomy" id="262757"/>
    <lineage>
        <taxon>Eukaryota</taxon>
        <taxon>Viridiplantae</taxon>
        <taxon>Streptophyta</taxon>
        <taxon>Embryophyta</taxon>
        <taxon>Tracheophyta</taxon>
        <taxon>Spermatophyta</taxon>
        <taxon>Magnoliopsida</taxon>
        <taxon>eudicotyledons</taxon>
        <taxon>Gunneridae</taxon>
        <taxon>Pentapetalae</taxon>
        <taxon>rosids</taxon>
        <taxon>fabids</taxon>
        <taxon>Fagales</taxon>
        <taxon>Myricaceae</taxon>
        <taxon>Morella</taxon>
    </lineage>
</organism>
<evidence type="ECO:0000313" key="1">
    <source>
        <dbReference type="EMBL" id="KAB1223502.1"/>
    </source>
</evidence>
<proteinExistence type="predicted"/>